<evidence type="ECO:0000313" key="2">
    <source>
        <dbReference type="Proteomes" id="UP000283325"/>
    </source>
</evidence>
<dbReference type="RefSeq" id="WP_118427597.1">
    <property type="nucleotide sequence ID" value="NZ_QRPD01000019.1"/>
</dbReference>
<gene>
    <name evidence="1" type="ORF">DWZ98_15495</name>
</gene>
<organism evidence="1 2">
    <name type="scientific">Dorea formicigenerans</name>
    <dbReference type="NCBI Taxonomy" id="39486"/>
    <lineage>
        <taxon>Bacteria</taxon>
        <taxon>Bacillati</taxon>
        <taxon>Bacillota</taxon>
        <taxon>Clostridia</taxon>
        <taxon>Lachnospirales</taxon>
        <taxon>Lachnospiraceae</taxon>
        <taxon>Dorea</taxon>
    </lineage>
</organism>
<comment type="caution">
    <text evidence="1">The sequence shown here is derived from an EMBL/GenBank/DDBJ whole genome shotgun (WGS) entry which is preliminary data.</text>
</comment>
<proteinExistence type="predicted"/>
<sequence>MEIPEKEWNELRRKVAALEKEQLTIKKYIEEKLNDDEELVESIKGFRNEIKELLENFNTNTTQMER</sequence>
<dbReference type="AlphaFoldDB" id="A0A415MT87"/>
<accession>A0A415MT87</accession>
<dbReference type="EMBL" id="QRPD01000019">
    <property type="protein sequence ID" value="RHL84314.1"/>
    <property type="molecule type" value="Genomic_DNA"/>
</dbReference>
<reference evidence="1 2" key="1">
    <citation type="submission" date="2018-08" db="EMBL/GenBank/DDBJ databases">
        <title>A genome reference for cultivated species of the human gut microbiota.</title>
        <authorList>
            <person name="Zou Y."/>
            <person name="Xue W."/>
            <person name="Luo G."/>
        </authorList>
    </citation>
    <scope>NUCLEOTIDE SEQUENCE [LARGE SCALE GENOMIC DNA]</scope>
    <source>
        <strain evidence="1 2">AF36-1BH</strain>
    </source>
</reference>
<name>A0A415MT87_9FIRM</name>
<protein>
    <submittedName>
        <fullName evidence="1">Uncharacterized protein</fullName>
    </submittedName>
</protein>
<dbReference type="Proteomes" id="UP000283325">
    <property type="component" value="Unassembled WGS sequence"/>
</dbReference>
<evidence type="ECO:0000313" key="1">
    <source>
        <dbReference type="EMBL" id="RHL84314.1"/>
    </source>
</evidence>